<evidence type="ECO:0000313" key="1">
    <source>
        <dbReference type="EMBL" id="KAH7170428.1"/>
    </source>
</evidence>
<dbReference type="EMBL" id="JAGMUV010000002">
    <property type="protein sequence ID" value="KAH7170428.1"/>
    <property type="molecule type" value="Genomic_DNA"/>
</dbReference>
<protein>
    <submittedName>
        <fullName evidence="1">Uncharacterized protein</fullName>
    </submittedName>
</protein>
<organism evidence="1 2">
    <name type="scientific">Dactylonectria macrodidyma</name>
    <dbReference type="NCBI Taxonomy" id="307937"/>
    <lineage>
        <taxon>Eukaryota</taxon>
        <taxon>Fungi</taxon>
        <taxon>Dikarya</taxon>
        <taxon>Ascomycota</taxon>
        <taxon>Pezizomycotina</taxon>
        <taxon>Sordariomycetes</taxon>
        <taxon>Hypocreomycetidae</taxon>
        <taxon>Hypocreales</taxon>
        <taxon>Nectriaceae</taxon>
        <taxon>Dactylonectria</taxon>
    </lineage>
</organism>
<name>A0A9P9FRF5_9HYPO</name>
<dbReference type="AlphaFoldDB" id="A0A9P9FRF5"/>
<comment type="caution">
    <text evidence="1">The sequence shown here is derived from an EMBL/GenBank/DDBJ whole genome shotgun (WGS) entry which is preliminary data.</text>
</comment>
<keyword evidence="2" id="KW-1185">Reference proteome</keyword>
<gene>
    <name evidence="1" type="ORF">EDB81DRAFT_163880</name>
</gene>
<accession>A0A9P9FRF5</accession>
<dbReference type="Proteomes" id="UP000738349">
    <property type="component" value="Unassembled WGS sequence"/>
</dbReference>
<reference evidence="1" key="1">
    <citation type="journal article" date="2021" name="Nat. Commun.">
        <title>Genetic determinants of endophytism in the Arabidopsis root mycobiome.</title>
        <authorList>
            <person name="Mesny F."/>
            <person name="Miyauchi S."/>
            <person name="Thiergart T."/>
            <person name="Pickel B."/>
            <person name="Atanasova L."/>
            <person name="Karlsson M."/>
            <person name="Huettel B."/>
            <person name="Barry K.W."/>
            <person name="Haridas S."/>
            <person name="Chen C."/>
            <person name="Bauer D."/>
            <person name="Andreopoulos W."/>
            <person name="Pangilinan J."/>
            <person name="LaButti K."/>
            <person name="Riley R."/>
            <person name="Lipzen A."/>
            <person name="Clum A."/>
            <person name="Drula E."/>
            <person name="Henrissat B."/>
            <person name="Kohler A."/>
            <person name="Grigoriev I.V."/>
            <person name="Martin F.M."/>
            <person name="Hacquard S."/>
        </authorList>
    </citation>
    <scope>NUCLEOTIDE SEQUENCE</scope>
    <source>
        <strain evidence="1">MPI-CAGE-AT-0147</strain>
    </source>
</reference>
<sequence length="268" mass="30425">MLIHSDGRLLSAVLIEHIRRYEKSWITAYNQGSNVDTVLLPIMSKDMVAGIIRECPIVTSGTDRPGKGLKSQNYSTAWLLRNVGGRFFHEGGVRKPAPELRLNPSIIAGNISQNDLGWSDQVWKSIRPIFSIPKSRKRRHSSSDIPPPQYFAPCQDLMRAQLAFRGYASSGSIDEDVWLALMALPTRLLHEVARAEQGHTDPTWYASLGRSPPTARQAEFLTKGWKRIEHYRVLQFPSGRQQRQGTTQQYYTKDPFRLSLLNGKRSPR</sequence>
<evidence type="ECO:0000313" key="2">
    <source>
        <dbReference type="Proteomes" id="UP000738349"/>
    </source>
</evidence>
<proteinExistence type="predicted"/>